<evidence type="ECO:0000313" key="3">
    <source>
        <dbReference type="Proteomes" id="UP001226762"/>
    </source>
</evidence>
<gene>
    <name evidence="2" type="ORF">NO357_14965</name>
</gene>
<name>A0AAE4B4M3_9RHOB</name>
<dbReference type="RefSeq" id="WP_306736488.1">
    <property type="nucleotide sequence ID" value="NZ_JANHAX010000004.1"/>
</dbReference>
<feature type="signal peptide" evidence="1">
    <location>
        <begin position="1"/>
        <end position="17"/>
    </location>
</feature>
<dbReference type="AlphaFoldDB" id="A0AAE4B4M3"/>
<dbReference type="EMBL" id="JANHAX010000004">
    <property type="protein sequence ID" value="MDQ2091203.1"/>
    <property type="molecule type" value="Genomic_DNA"/>
</dbReference>
<reference evidence="2" key="1">
    <citation type="submission" date="2022-07" db="EMBL/GenBank/DDBJ databases">
        <authorList>
            <person name="Otstavnykh N."/>
            <person name="Isaeva M."/>
            <person name="Bystritskaya E."/>
        </authorList>
    </citation>
    <scope>NUCLEOTIDE SEQUENCE</scope>
    <source>
        <strain evidence="2">KCTC 52189</strain>
    </source>
</reference>
<proteinExistence type="predicted"/>
<protein>
    <submittedName>
        <fullName evidence="2">Periplasmic heavy metal sensor</fullName>
    </submittedName>
</protein>
<comment type="caution">
    <text evidence="2">The sequence shown here is derived from an EMBL/GenBank/DDBJ whole genome shotgun (WGS) entry which is preliminary data.</text>
</comment>
<keyword evidence="1" id="KW-0732">Signal</keyword>
<sequence>MRRLALAFACLATPALAQQHGHTQQPYAGFEQRAIKSLSPDDIAEIESGGGWGLALPAELSGKPGPAHVLELREDLQLTPAQVAAIETIHAQMKTEAIAAGARFLAAEKALSDAFTADSLDPLTLQALLDAAADARAALRFVHLSRHLETPALLTPHQVARYNQLRGYAADPCSSVPEGHAPEMWRKHNNCD</sequence>
<dbReference type="Pfam" id="PF13801">
    <property type="entry name" value="Metal_resist"/>
    <property type="match status" value="1"/>
</dbReference>
<dbReference type="InterPro" id="IPR025961">
    <property type="entry name" value="Metal_resist"/>
</dbReference>
<reference evidence="2" key="2">
    <citation type="submission" date="2023-02" db="EMBL/GenBank/DDBJ databases">
        <title>'Rhodoalgimonas zhirmunskyi' gen. nov., isolated from a red alga.</title>
        <authorList>
            <person name="Nedashkovskaya O.I."/>
            <person name="Otstavnykh N.Y."/>
            <person name="Bystritskaya E.P."/>
            <person name="Balabanova L.A."/>
            <person name="Isaeva M.P."/>
        </authorList>
    </citation>
    <scope>NUCLEOTIDE SEQUENCE</scope>
    <source>
        <strain evidence="2">KCTC 52189</strain>
    </source>
</reference>
<feature type="chain" id="PRO_5042093796" evidence="1">
    <location>
        <begin position="18"/>
        <end position="192"/>
    </location>
</feature>
<accession>A0AAE4B4M3</accession>
<dbReference type="Gene3D" id="1.20.120.1490">
    <property type="match status" value="1"/>
</dbReference>
<dbReference type="Proteomes" id="UP001226762">
    <property type="component" value="Unassembled WGS sequence"/>
</dbReference>
<keyword evidence="3" id="KW-1185">Reference proteome</keyword>
<organism evidence="2 3">
    <name type="scientific">Marimonas arenosa</name>
    <dbReference type="NCBI Taxonomy" id="1795305"/>
    <lineage>
        <taxon>Bacteria</taxon>
        <taxon>Pseudomonadati</taxon>
        <taxon>Pseudomonadota</taxon>
        <taxon>Alphaproteobacteria</taxon>
        <taxon>Rhodobacterales</taxon>
        <taxon>Paracoccaceae</taxon>
        <taxon>Marimonas</taxon>
    </lineage>
</organism>
<evidence type="ECO:0000313" key="2">
    <source>
        <dbReference type="EMBL" id="MDQ2091203.1"/>
    </source>
</evidence>
<evidence type="ECO:0000256" key="1">
    <source>
        <dbReference type="SAM" id="SignalP"/>
    </source>
</evidence>